<evidence type="ECO:0000256" key="1">
    <source>
        <dbReference type="SAM" id="MobiDB-lite"/>
    </source>
</evidence>
<feature type="compositionally biased region" description="Gly residues" evidence="1">
    <location>
        <begin position="300"/>
        <end position="340"/>
    </location>
</feature>
<name>A0A401YP90_9ACTN</name>
<protein>
    <submittedName>
        <fullName evidence="2">Uncharacterized protein</fullName>
    </submittedName>
</protein>
<reference evidence="2 3" key="1">
    <citation type="submission" date="2018-12" db="EMBL/GenBank/DDBJ databases">
        <title>Draft genome sequence of Embleya hyalina NBRC 13850T.</title>
        <authorList>
            <person name="Komaki H."/>
            <person name="Hosoyama A."/>
            <person name="Kimura A."/>
            <person name="Ichikawa N."/>
            <person name="Tamura T."/>
        </authorList>
    </citation>
    <scope>NUCLEOTIDE SEQUENCE [LARGE SCALE GENOMIC DNA]</scope>
    <source>
        <strain evidence="2 3">NBRC 13850</strain>
    </source>
</reference>
<dbReference type="Proteomes" id="UP000286931">
    <property type="component" value="Unassembled WGS sequence"/>
</dbReference>
<dbReference type="EMBL" id="BIFH01000020">
    <property type="protein sequence ID" value="GCD96416.1"/>
    <property type="molecule type" value="Genomic_DNA"/>
</dbReference>
<feature type="region of interest" description="Disordered" evidence="1">
    <location>
        <begin position="39"/>
        <end position="131"/>
    </location>
</feature>
<evidence type="ECO:0000313" key="3">
    <source>
        <dbReference type="Proteomes" id="UP000286931"/>
    </source>
</evidence>
<accession>A0A401YP90</accession>
<organism evidence="2 3">
    <name type="scientific">Embleya hyalina</name>
    <dbReference type="NCBI Taxonomy" id="516124"/>
    <lineage>
        <taxon>Bacteria</taxon>
        <taxon>Bacillati</taxon>
        <taxon>Actinomycetota</taxon>
        <taxon>Actinomycetes</taxon>
        <taxon>Kitasatosporales</taxon>
        <taxon>Streptomycetaceae</taxon>
        <taxon>Embleya</taxon>
    </lineage>
</organism>
<proteinExistence type="predicted"/>
<comment type="caution">
    <text evidence="2">The sequence shown here is derived from an EMBL/GenBank/DDBJ whole genome shotgun (WGS) entry which is preliminary data.</text>
</comment>
<keyword evidence="3" id="KW-1185">Reference proteome</keyword>
<gene>
    <name evidence="2" type="ORF">EHYA_04101</name>
</gene>
<feature type="compositionally biased region" description="Low complexity" evidence="1">
    <location>
        <begin position="65"/>
        <end position="87"/>
    </location>
</feature>
<feature type="compositionally biased region" description="Low complexity" evidence="1">
    <location>
        <begin position="97"/>
        <end position="115"/>
    </location>
</feature>
<dbReference type="AlphaFoldDB" id="A0A401YP90"/>
<feature type="region of interest" description="Disordered" evidence="1">
    <location>
        <begin position="286"/>
        <end position="365"/>
    </location>
</feature>
<sequence>MFLWRKLRSENVKRAALIISVPVGIGMILNAGLAVADTDASGSVPRTGGEGHTQTRHPTGEGTRPPVTTKPPVSTKPATTSAPGTHRPTTEPPTTRPPSSTRPPTTTPPTTGRPGTTPPPTGPSTTAPPATRFGVTTALQITFDARGRGTIWFTVTNDTDKAQPARDVYAYSTGQLRITSVAGCSAAPALRDPGPTWATTFKCAPGSLRPHETKRWSASVEYPPAAAGSPRAARAEVRLPLAPETDISTFCVLVVPEGAADTSVILGRAGPLTLIGRADNNDPSFIGYTVDTPLPSFPGGTSGGGTSGGGTSGGGSTGGGSTGGGAGGGSTSGGSTGGAADGTTPGGTDRTPPSTLPKTGPDDDTLSLAGGAVGLLLVGNALFQGARVRRIHSAEGEEPEQD</sequence>
<evidence type="ECO:0000313" key="2">
    <source>
        <dbReference type="EMBL" id="GCD96416.1"/>
    </source>
</evidence>